<dbReference type="AlphaFoldDB" id="A0A2I0KV69"/>
<evidence type="ECO:0000313" key="2">
    <source>
        <dbReference type="Proteomes" id="UP000233551"/>
    </source>
</evidence>
<gene>
    <name evidence="1" type="ORF">CRG98_007234</name>
</gene>
<proteinExistence type="predicted"/>
<keyword evidence="2" id="KW-1185">Reference proteome</keyword>
<dbReference type="Proteomes" id="UP000233551">
    <property type="component" value="Unassembled WGS sequence"/>
</dbReference>
<reference evidence="1 2" key="1">
    <citation type="submission" date="2017-11" db="EMBL/GenBank/DDBJ databases">
        <title>De-novo sequencing of pomegranate (Punica granatum L.) genome.</title>
        <authorList>
            <person name="Akparov Z."/>
            <person name="Amiraslanov A."/>
            <person name="Hajiyeva S."/>
            <person name="Abbasov M."/>
            <person name="Kaur K."/>
            <person name="Hamwieh A."/>
            <person name="Solovyev V."/>
            <person name="Salamov A."/>
            <person name="Braich B."/>
            <person name="Kosarev P."/>
            <person name="Mahmoud A."/>
            <person name="Hajiyev E."/>
            <person name="Babayeva S."/>
            <person name="Izzatullayeva V."/>
            <person name="Mammadov A."/>
            <person name="Mammadov A."/>
            <person name="Sharifova S."/>
            <person name="Ojaghi J."/>
            <person name="Eynullazada K."/>
            <person name="Bayramov B."/>
            <person name="Abdulazimova A."/>
            <person name="Shahmuradov I."/>
        </authorList>
    </citation>
    <scope>NUCLEOTIDE SEQUENCE [LARGE SCALE GENOMIC DNA]</scope>
    <source>
        <strain evidence="2">cv. AG2017</strain>
        <tissue evidence="1">Leaf</tissue>
    </source>
</reference>
<organism evidence="1 2">
    <name type="scientific">Punica granatum</name>
    <name type="common">Pomegranate</name>
    <dbReference type="NCBI Taxonomy" id="22663"/>
    <lineage>
        <taxon>Eukaryota</taxon>
        <taxon>Viridiplantae</taxon>
        <taxon>Streptophyta</taxon>
        <taxon>Embryophyta</taxon>
        <taxon>Tracheophyta</taxon>
        <taxon>Spermatophyta</taxon>
        <taxon>Magnoliopsida</taxon>
        <taxon>eudicotyledons</taxon>
        <taxon>Gunneridae</taxon>
        <taxon>Pentapetalae</taxon>
        <taxon>rosids</taxon>
        <taxon>malvids</taxon>
        <taxon>Myrtales</taxon>
        <taxon>Lythraceae</taxon>
        <taxon>Punica</taxon>
    </lineage>
</organism>
<evidence type="ECO:0000313" key="1">
    <source>
        <dbReference type="EMBL" id="PKI72364.1"/>
    </source>
</evidence>
<dbReference type="EMBL" id="PGOL01000328">
    <property type="protein sequence ID" value="PKI72364.1"/>
    <property type="molecule type" value="Genomic_DNA"/>
</dbReference>
<protein>
    <submittedName>
        <fullName evidence="1">Uncharacterized protein</fullName>
    </submittedName>
</protein>
<comment type="caution">
    <text evidence="1">The sequence shown here is derived from an EMBL/GenBank/DDBJ whole genome shotgun (WGS) entry which is preliminary data.</text>
</comment>
<accession>A0A2I0KV69</accession>
<name>A0A2I0KV69_PUNGR</name>
<sequence>MDQQLGDVSSSMNGGIGCNLLNRLSLLDTVMDENRSRYRKVPPLLPERGLASSSSNLLGSAAGSARESLEDYDFSDVVLKYISQMLMEEDVEEKTCMFH</sequence>